<dbReference type="AlphaFoldDB" id="A0A2A7U714"/>
<reference evidence="2" key="1">
    <citation type="submission" date="2017-09" db="EMBL/GenBank/DDBJ databases">
        <title>FDA dAtabase for Regulatory Grade micrObial Sequences (FDA-ARGOS): Supporting development and validation of Infectious Disease Dx tests.</title>
        <authorList>
            <person name="Goldberg B."/>
            <person name="Campos J."/>
            <person name="Tallon L."/>
            <person name="Sadzewicz L."/>
            <person name="Ott S."/>
            <person name="Zhao X."/>
            <person name="Nagaraj S."/>
            <person name="Vavikolanu K."/>
            <person name="Aluvathingal J."/>
            <person name="Nadendla S."/>
            <person name="Geyer C."/>
            <person name="Sichtig H."/>
        </authorList>
    </citation>
    <scope>NUCLEOTIDE SEQUENCE [LARGE SCALE GENOMIC DNA]</scope>
    <source>
        <strain evidence="2">FDAARGOS_370</strain>
    </source>
</reference>
<name>A0A2A7U714_EDWTA</name>
<accession>A0A2A7U714</accession>
<organism evidence="1 2">
    <name type="scientific">Edwardsiella tarda</name>
    <dbReference type="NCBI Taxonomy" id="636"/>
    <lineage>
        <taxon>Bacteria</taxon>
        <taxon>Pseudomonadati</taxon>
        <taxon>Pseudomonadota</taxon>
        <taxon>Gammaproteobacteria</taxon>
        <taxon>Enterobacterales</taxon>
        <taxon>Hafniaceae</taxon>
        <taxon>Edwardsiella</taxon>
    </lineage>
</organism>
<dbReference type="Proteomes" id="UP000219788">
    <property type="component" value="Unassembled WGS sequence"/>
</dbReference>
<evidence type="ECO:0000313" key="2">
    <source>
        <dbReference type="Proteomes" id="UP000219788"/>
    </source>
</evidence>
<protein>
    <submittedName>
        <fullName evidence="1">Uncharacterized protein</fullName>
    </submittedName>
</protein>
<dbReference type="RefSeq" id="WP_005285615.1">
    <property type="nucleotide sequence ID" value="NZ_CABKPF010000083.1"/>
</dbReference>
<proteinExistence type="predicted"/>
<dbReference type="GeneID" id="93123271"/>
<gene>
    <name evidence="1" type="ORF">CRM76_02080</name>
</gene>
<sequence length="92" mass="10500">MDYETKTELEHIKVTMAVREQAVSLILHSLLQTLERIDPSGGLARGLKNDINSSLSRLHHNNDLVAFINRLMDYPEGKSLSDLNHQSRKFLD</sequence>
<evidence type="ECO:0000313" key="1">
    <source>
        <dbReference type="EMBL" id="PEH74130.1"/>
    </source>
</evidence>
<comment type="caution">
    <text evidence="1">The sequence shown here is derived from an EMBL/GenBank/DDBJ whole genome shotgun (WGS) entry which is preliminary data.</text>
</comment>
<dbReference type="EMBL" id="PDDV01000009">
    <property type="protein sequence ID" value="PEH74130.1"/>
    <property type="molecule type" value="Genomic_DNA"/>
</dbReference>